<feature type="compositionally biased region" description="Basic and acidic residues" evidence="12">
    <location>
        <begin position="878"/>
        <end position="908"/>
    </location>
</feature>
<dbReference type="InterPro" id="IPR004014">
    <property type="entry name" value="ATPase_P-typ_cation-transptr_N"/>
</dbReference>
<evidence type="ECO:0000313" key="15">
    <source>
        <dbReference type="EMBL" id="GMI47245.1"/>
    </source>
</evidence>
<feature type="region of interest" description="Disordered" evidence="12">
    <location>
        <begin position="937"/>
        <end position="956"/>
    </location>
</feature>
<dbReference type="EMBL" id="BRYA01000336">
    <property type="protein sequence ID" value="GMI47245.1"/>
    <property type="molecule type" value="Genomic_DNA"/>
</dbReference>
<evidence type="ECO:0000256" key="9">
    <source>
        <dbReference type="ARBA" id="ARBA00022967"/>
    </source>
</evidence>
<keyword evidence="10 13" id="KW-1133">Transmembrane helix</keyword>
<evidence type="ECO:0000256" key="2">
    <source>
        <dbReference type="ARBA" id="ARBA00008804"/>
    </source>
</evidence>
<feature type="transmembrane region" description="Helical" evidence="13">
    <location>
        <begin position="669"/>
        <end position="686"/>
    </location>
</feature>
<dbReference type="PRINTS" id="PR00119">
    <property type="entry name" value="CATATPASE"/>
</dbReference>
<dbReference type="PANTHER" id="PTHR42861">
    <property type="entry name" value="CALCIUM-TRANSPORTING ATPASE"/>
    <property type="match status" value="1"/>
</dbReference>
<feature type="transmembrane region" description="Helical" evidence="13">
    <location>
        <begin position="810"/>
        <end position="829"/>
    </location>
</feature>
<keyword evidence="9" id="KW-1278">Translocase</keyword>
<evidence type="ECO:0000256" key="7">
    <source>
        <dbReference type="ARBA" id="ARBA00022840"/>
    </source>
</evidence>
<dbReference type="Proteomes" id="UP001165065">
    <property type="component" value="Unassembled WGS sequence"/>
</dbReference>
<evidence type="ECO:0000256" key="3">
    <source>
        <dbReference type="ARBA" id="ARBA00022553"/>
    </source>
</evidence>
<feature type="transmembrane region" description="Helical" evidence="13">
    <location>
        <begin position="232"/>
        <end position="254"/>
    </location>
</feature>
<gene>
    <name evidence="15" type="ORF">TrCOL_g10534</name>
</gene>
<proteinExistence type="inferred from homology"/>
<dbReference type="PRINTS" id="PR00120">
    <property type="entry name" value="HATPASE"/>
</dbReference>
<keyword evidence="4 13" id="KW-0812">Transmembrane</keyword>
<dbReference type="Gene3D" id="2.70.150.10">
    <property type="entry name" value="Calcium-transporting ATPase, cytoplasmic transduction domain A"/>
    <property type="match status" value="1"/>
</dbReference>
<dbReference type="NCBIfam" id="TIGR01494">
    <property type="entry name" value="ATPase_P-type"/>
    <property type="match status" value="2"/>
</dbReference>
<comment type="subcellular location">
    <subcellularLocation>
        <location evidence="1">Membrane</location>
        <topology evidence="1">Multi-pass membrane protein</topology>
    </subcellularLocation>
</comment>
<dbReference type="InterPro" id="IPR018303">
    <property type="entry name" value="ATPase_P-typ_P_site"/>
</dbReference>
<feature type="transmembrane region" description="Helical" evidence="13">
    <location>
        <begin position="642"/>
        <end position="663"/>
    </location>
</feature>
<evidence type="ECO:0000256" key="13">
    <source>
        <dbReference type="SAM" id="Phobius"/>
    </source>
</evidence>
<dbReference type="Gene3D" id="1.20.1110.10">
    <property type="entry name" value="Calcium-transporting ATPase, transmembrane domain"/>
    <property type="match status" value="1"/>
</dbReference>
<keyword evidence="16" id="KW-1185">Reference proteome</keyword>
<keyword evidence="11 13" id="KW-0472">Membrane</keyword>
<keyword evidence="7" id="KW-0067">ATP-binding</keyword>
<dbReference type="SUPFAM" id="SSF81653">
    <property type="entry name" value="Calcium ATPase, transduction domain A"/>
    <property type="match status" value="1"/>
</dbReference>
<accession>A0A9W7LDP1</accession>
<evidence type="ECO:0000256" key="11">
    <source>
        <dbReference type="ARBA" id="ARBA00023136"/>
    </source>
</evidence>
<dbReference type="SUPFAM" id="SSF56784">
    <property type="entry name" value="HAD-like"/>
    <property type="match status" value="1"/>
</dbReference>
<dbReference type="Gene3D" id="3.40.1110.10">
    <property type="entry name" value="Calcium-transporting ATPase, cytoplasmic domain N"/>
    <property type="match status" value="1"/>
</dbReference>
<evidence type="ECO:0000256" key="1">
    <source>
        <dbReference type="ARBA" id="ARBA00004141"/>
    </source>
</evidence>
<dbReference type="InterPro" id="IPR023298">
    <property type="entry name" value="ATPase_P-typ_TM_dom_sf"/>
</dbReference>
<dbReference type="SFLD" id="SFLDG00002">
    <property type="entry name" value="C1.7:_P-type_atpase_like"/>
    <property type="match status" value="1"/>
</dbReference>
<evidence type="ECO:0000256" key="5">
    <source>
        <dbReference type="ARBA" id="ARBA00022723"/>
    </source>
</evidence>
<feature type="transmembrane region" description="Helical" evidence="13">
    <location>
        <begin position="56"/>
        <end position="74"/>
    </location>
</feature>
<name>A0A9W7LDP1_9STRA</name>
<dbReference type="FunFam" id="3.40.50.1000:FF:000211">
    <property type="entry name" value="Plasma membrane ATPase"/>
    <property type="match status" value="1"/>
</dbReference>
<protein>
    <recommendedName>
        <fullName evidence="14">Cation-transporting P-type ATPase N-terminal domain-containing protein</fullName>
    </recommendedName>
</protein>
<dbReference type="InterPro" id="IPR044492">
    <property type="entry name" value="P_typ_ATPase_HD_dom"/>
</dbReference>
<evidence type="ECO:0000256" key="4">
    <source>
        <dbReference type="ARBA" id="ARBA00022692"/>
    </source>
</evidence>
<dbReference type="GO" id="GO:0016020">
    <property type="term" value="C:membrane"/>
    <property type="evidence" value="ECO:0007669"/>
    <property type="project" value="UniProtKB-SubCell"/>
</dbReference>
<evidence type="ECO:0000313" key="16">
    <source>
        <dbReference type="Proteomes" id="UP001165065"/>
    </source>
</evidence>
<feature type="transmembrane region" description="Helical" evidence="13">
    <location>
        <begin position="80"/>
        <end position="95"/>
    </location>
</feature>
<keyword evidence="6" id="KW-0547">Nucleotide-binding</keyword>
<keyword evidence="3" id="KW-0597">Phosphoprotein</keyword>
<feature type="transmembrane region" description="Helical" evidence="13">
    <location>
        <begin position="274"/>
        <end position="296"/>
    </location>
</feature>
<feature type="domain" description="Cation-transporting P-type ATPase N-terminal" evidence="14">
    <location>
        <begin position="3"/>
        <end position="76"/>
    </location>
</feature>
<dbReference type="InterPro" id="IPR036412">
    <property type="entry name" value="HAD-like_sf"/>
</dbReference>
<dbReference type="GO" id="GO:0016887">
    <property type="term" value="F:ATP hydrolysis activity"/>
    <property type="evidence" value="ECO:0007669"/>
    <property type="project" value="InterPro"/>
</dbReference>
<dbReference type="GO" id="GO:0005524">
    <property type="term" value="F:ATP binding"/>
    <property type="evidence" value="ECO:0007669"/>
    <property type="project" value="UniProtKB-KW"/>
</dbReference>
<dbReference type="AlphaFoldDB" id="A0A9W7LDP1"/>
<dbReference type="Pfam" id="PF00702">
    <property type="entry name" value="Hydrolase"/>
    <property type="match status" value="1"/>
</dbReference>
<evidence type="ECO:0000256" key="6">
    <source>
        <dbReference type="ARBA" id="ARBA00022741"/>
    </source>
</evidence>
<feature type="transmembrane region" description="Helical" evidence="13">
    <location>
        <begin position="745"/>
        <end position="765"/>
    </location>
</feature>
<keyword evidence="5" id="KW-0479">Metal-binding</keyword>
<evidence type="ECO:0000256" key="12">
    <source>
        <dbReference type="SAM" id="MobiDB-lite"/>
    </source>
</evidence>
<dbReference type="InterPro" id="IPR023299">
    <property type="entry name" value="ATPase_P-typ_cyto_dom_N"/>
</dbReference>
<dbReference type="InterPro" id="IPR001757">
    <property type="entry name" value="P_typ_ATPase"/>
</dbReference>
<dbReference type="Pfam" id="PF00122">
    <property type="entry name" value="E1-E2_ATPase"/>
    <property type="match status" value="1"/>
</dbReference>
<feature type="transmembrane region" description="Helical" evidence="13">
    <location>
        <begin position="786"/>
        <end position="804"/>
    </location>
</feature>
<dbReference type="SFLD" id="SFLDS00003">
    <property type="entry name" value="Haloacid_Dehalogenase"/>
    <property type="match status" value="1"/>
</dbReference>
<dbReference type="OrthoDB" id="116380at2759"/>
<dbReference type="Pfam" id="PF00690">
    <property type="entry name" value="Cation_ATPase_N"/>
    <property type="match status" value="1"/>
</dbReference>
<comment type="caution">
    <text evidence="15">The sequence shown here is derived from an EMBL/GenBank/DDBJ whole genome shotgun (WGS) entry which is preliminary data.</text>
</comment>
<dbReference type="InterPro" id="IPR023214">
    <property type="entry name" value="HAD_sf"/>
</dbReference>
<keyword evidence="8" id="KW-0460">Magnesium</keyword>
<sequence length="956" mass="103428">MSDFEDNDDASTKAIVETDLKNGLTNQEYQARLNQWGKNEVDCPAVNKCTLFISQFIGIMQLVLLVCACLSAAFGDFADFGIIIGLVLVNGLLGYQEEAKALAALDELTSHITSSVTCIRDSASSSVTVDTLVPGDVILLVGGTQVPADVIHRSGDVLSVDTAALTGEPIPRKYPGEHGVRVMMGCTVCEGEAYCQVVATGVNTETGRASKDVYEDKTKHVVSLFEVKIMRVVYSVIVFSVSIVFIQFMIQGFLRDQFSGFASRYEKLVVNSLAIIVASIPIALPLVMHVTMAIGIRELALTHRAVVTSVPALQDVASMSVLCSDKTGTLTTAKITIIDDKVVHTAAFDKSDVLLYAAAAANADKLGDPIDSAILRAMPSPHTPEGGWTQDKLIGFTPIVKRTVAYCTNPEGKEVVIAKGILSKVVDTSSGGNDNAPLQWKVTQGSEEVKSIEAADFELSKSGYKTIAIAVSFDAGTTFSLVGVLPMLDPPREDTARTIEFLHLANVSVKMITGDHRNIAIETGRLVGLGTDIRGASECRDDTQESMDRIWNADGFAQVLPSDKRHVIKVIRHHYGCVIGMTGDGVNDAPALSAAQVGIAVEGATDAAKNAAAIILTDPGLAPVFGAVCMSREIFRKVKSYVVYRIACSIYIVLTLCVLIFVSACSVDSVLIVLLALLNDLSMLPIAHDKVSASRNPEIPRVMNIVVRSAFFGVAATAIGMLYFYTINPMGGSSVYTLPFYNVRLQFFCSIQTSATIWLFMTILSESLIFSVRVPHNWFFTKPYPSIYLLGSVFMTDVIFSVLAGVWKNMFLADILITWAFAIGGFLFVDCAKMLFFVKLLGEDSGETISFEEFSEGAPQHPESEAKQDADPEAAGAEVERVRAKEARLSNHGRHTLEGSDREGHKEVSKNGFLAKIGLSGRIARFHRAHMFHTHRESTNVHYHNSGGVASPNKED</sequence>
<dbReference type="InterPro" id="IPR059000">
    <property type="entry name" value="ATPase_P-type_domA"/>
</dbReference>
<reference evidence="16" key="1">
    <citation type="journal article" date="2023" name="Commun. Biol.">
        <title>Genome analysis of Parmales, the sister group of diatoms, reveals the evolutionary specialization of diatoms from phago-mixotrophs to photoautotrophs.</title>
        <authorList>
            <person name="Ban H."/>
            <person name="Sato S."/>
            <person name="Yoshikawa S."/>
            <person name="Yamada K."/>
            <person name="Nakamura Y."/>
            <person name="Ichinomiya M."/>
            <person name="Sato N."/>
            <person name="Blanc-Mathieu R."/>
            <person name="Endo H."/>
            <person name="Kuwata A."/>
            <person name="Ogata H."/>
        </authorList>
    </citation>
    <scope>NUCLEOTIDE SEQUENCE [LARGE SCALE GENOMIC DNA]</scope>
</reference>
<feature type="region of interest" description="Disordered" evidence="12">
    <location>
        <begin position="854"/>
        <end position="908"/>
    </location>
</feature>
<dbReference type="GO" id="GO:0046872">
    <property type="term" value="F:metal ion binding"/>
    <property type="evidence" value="ECO:0007669"/>
    <property type="project" value="UniProtKB-KW"/>
</dbReference>
<evidence type="ECO:0000259" key="14">
    <source>
        <dbReference type="SMART" id="SM00831"/>
    </source>
</evidence>
<dbReference type="SFLD" id="SFLDF00027">
    <property type="entry name" value="p-type_atpase"/>
    <property type="match status" value="1"/>
</dbReference>
<comment type="similarity">
    <text evidence="2">Belongs to the cation transport ATPase (P-type) (TC 3.A.3) family. Type IIIA subfamily.</text>
</comment>
<dbReference type="PROSITE" id="PS00154">
    <property type="entry name" value="ATPASE_E1_E2"/>
    <property type="match status" value="1"/>
</dbReference>
<evidence type="ECO:0000256" key="10">
    <source>
        <dbReference type="ARBA" id="ARBA00022989"/>
    </source>
</evidence>
<feature type="transmembrane region" description="Helical" evidence="13">
    <location>
        <begin position="706"/>
        <end position="725"/>
    </location>
</feature>
<dbReference type="SMART" id="SM00831">
    <property type="entry name" value="Cation_ATPase_N"/>
    <property type="match status" value="1"/>
</dbReference>
<organism evidence="15 16">
    <name type="scientific">Triparma columacea</name>
    <dbReference type="NCBI Taxonomy" id="722753"/>
    <lineage>
        <taxon>Eukaryota</taxon>
        <taxon>Sar</taxon>
        <taxon>Stramenopiles</taxon>
        <taxon>Ochrophyta</taxon>
        <taxon>Bolidophyceae</taxon>
        <taxon>Parmales</taxon>
        <taxon>Triparmaceae</taxon>
        <taxon>Triparma</taxon>
    </lineage>
</organism>
<dbReference type="SUPFAM" id="SSF81665">
    <property type="entry name" value="Calcium ATPase, transmembrane domain M"/>
    <property type="match status" value="1"/>
</dbReference>
<dbReference type="Gene3D" id="3.40.50.1000">
    <property type="entry name" value="HAD superfamily/HAD-like"/>
    <property type="match status" value="1"/>
</dbReference>
<dbReference type="InterPro" id="IPR008250">
    <property type="entry name" value="ATPase_P-typ_transduc_dom_A_sf"/>
</dbReference>
<evidence type="ECO:0000256" key="8">
    <source>
        <dbReference type="ARBA" id="ARBA00022842"/>
    </source>
</evidence>